<name>A0ABU3VGP3_9RHOB</name>
<dbReference type="Pfam" id="PF02602">
    <property type="entry name" value="HEM4"/>
    <property type="match status" value="1"/>
</dbReference>
<dbReference type="RefSeq" id="WP_316777992.1">
    <property type="nucleotide sequence ID" value="NZ_JASMWN010000012.1"/>
</dbReference>
<dbReference type="SUPFAM" id="SSF69618">
    <property type="entry name" value="HemD-like"/>
    <property type="match status" value="1"/>
</dbReference>
<keyword evidence="3" id="KW-1185">Reference proteome</keyword>
<dbReference type="Gene3D" id="3.40.50.10090">
    <property type="match status" value="2"/>
</dbReference>
<comment type="caution">
    <text evidence="2">The sequence shown here is derived from an EMBL/GenBank/DDBJ whole genome shotgun (WGS) entry which is preliminary data.</text>
</comment>
<dbReference type="EMBL" id="JASMWN010000012">
    <property type="protein sequence ID" value="MDU9005155.1"/>
    <property type="molecule type" value="Genomic_DNA"/>
</dbReference>
<sequence length="246" mass="26304">MSDPATTLLMTRPRAEAERFLRQLPADVLQRVTPVVSPLLKIETCGETANLENVAGVIFTSANGARSAAAPDQNTAIPAYCVGAATARIAARLGWRVDAIGENADELVATLIQSNTCGPLLHLCGRHTRGKVAERLCHAGCRTTRHVVYEQKLLPINDKILAILRESALVIAPIFSPRTARQFVNQCPEIKHLHLVAMSEAVAEPLSGMAHSSLSVAKHPNAASMVSAIEMLAQRHCRVESGGGAQ</sequence>
<dbReference type="EC" id="4.2.1.75" evidence="2"/>
<keyword evidence="2" id="KW-0456">Lyase</keyword>
<feature type="domain" description="Tetrapyrrole biosynthesis uroporphyrinogen III synthase" evidence="1">
    <location>
        <begin position="32"/>
        <end position="226"/>
    </location>
</feature>
<dbReference type="InterPro" id="IPR036108">
    <property type="entry name" value="4pyrrol_syn_uPrphyn_synt_sf"/>
</dbReference>
<accession>A0ABU3VGP3</accession>
<dbReference type="GO" id="GO:0004852">
    <property type="term" value="F:uroporphyrinogen-III synthase activity"/>
    <property type="evidence" value="ECO:0007669"/>
    <property type="project" value="UniProtKB-EC"/>
</dbReference>
<evidence type="ECO:0000259" key="1">
    <source>
        <dbReference type="Pfam" id="PF02602"/>
    </source>
</evidence>
<reference evidence="3" key="1">
    <citation type="submission" date="2023-05" db="EMBL/GenBank/DDBJ databases">
        <title>Sedimentitalea sp. nov. JM2-8.</title>
        <authorList>
            <person name="Huang J."/>
        </authorList>
    </citation>
    <scope>NUCLEOTIDE SEQUENCE [LARGE SCALE GENOMIC DNA]</scope>
    <source>
        <strain evidence="3">KHS03</strain>
    </source>
</reference>
<gene>
    <name evidence="2" type="ORF">QO231_15005</name>
</gene>
<evidence type="ECO:0000313" key="2">
    <source>
        <dbReference type="EMBL" id="MDU9005155.1"/>
    </source>
</evidence>
<dbReference type="InterPro" id="IPR003754">
    <property type="entry name" value="4pyrrol_synth_uPrphyn_synth"/>
</dbReference>
<dbReference type="CDD" id="cd06578">
    <property type="entry name" value="HemD"/>
    <property type="match status" value="1"/>
</dbReference>
<proteinExistence type="predicted"/>
<protein>
    <submittedName>
        <fullName evidence="2">Uroporphyrinogen-III synthase</fullName>
        <ecNumber evidence="2">4.2.1.75</ecNumber>
    </submittedName>
</protein>
<evidence type="ECO:0000313" key="3">
    <source>
        <dbReference type="Proteomes" id="UP001255416"/>
    </source>
</evidence>
<organism evidence="2 3">
    <name type="scientific">Sedimentitalea todarodis</name>
    <dbReference type="NCBI Taxonomy" id="1631240"/>
    <lineage>
        <taxon>Bacteria</taxon>
        <taxon>Pseudomonadati</taxon>
        <taxon>Pseudomonadota</taxon>
        <taxon>Alphaproteobacteria</taxon>
        <taxon>Rhodobacterales</taxon>
        <taxon>Paracoccaceae</taxon>
        <taxon>Sedimentitalea</taxon>
    </lineage>
</organism>
<dbReference type="Proteomes" id="UP001255416">
    <property type="component" value="Unassembled WGS sequence"/>
</dbReference>